<keyword evidence="3 4" id="KW-0119">Carbohydrate metabolism</keyword>
<feature type="binding site" evidence="4">
    <location>
        <begin position="17"/>
        <end position="20"/>
    </location>
    <ligand>
        <name>substrate</name>
    </ligand>
</feature>
<dbReference type="InterPro" id="IPR042529">
    <property type="entry name" value="IF_2B-like_C"/>
</dbReference>
<comment type="catalytic activity">
    <reaction evidence="4">
        <text>alpha-D-ribose 1,5-bisphosphate = D-ribulose 1,5-bisphosphate</text>
        <dbReference type="Rhea" id="RHEA:32243"/>
        <dbReference type="ChEBI" id="CHEBI:57870"/>
        <dbReference type="ChEBI" id="CHEBI:68688"/>
        <dbReference type="EC" id="5.3.1.29"/>
    </reaction>
</comment>
<dbReference type="EC" id="5.3.1.29" evidence="4"/>
<dbReference type="GO" id="GO:0019509">
    <property type="term" value="P:L-methionine salvage from methylthioadenosine"/>
    <property type="evidence" value="ECO:0007669"/>
    <property type="project" value="TreeGrafter"/>
</dbReference>
<dbReference type="NCBIfam" id="TIGR00511">
    <property type="entry name" value="ribulose_e2b2"/>
    <property type="match status" value="1"/>
</dbReference>
<keyword evidence="2 4" id="KW-0413">Isomerase</keyword>
<feature type="binding site" evidence="4">
    <location>
        <position position="230"/>
    </location>
    <ligand>
        <name>substrate</name>
    </ligand>
</feature>
<dbReference type="PANTHER" id="PTHR43475">
    <property type="entry name" value="METHYLTHIORIBOSE-1-PHOSPHATE ISOMERASE"/>
    <property type="match status" value="1"/>
</dbReference>
<organism evidence="5">
    <name type="scientific">Candidatus Syntropharchaeum butanivorans</name>
    <dbReference type="NCBI Taxonomy" id="1839936"/>
    <lineage>
        <taxon>Archaea</taxon>
        <taxon>Methanobacteriati</taxon>
        <taxon>Methanobacteriota</taxon>
        <taxon>Stenosarchaea group</taxon>
        <taxon>Methanomicrobia</taxon>
        <taxon>Methanosarcinales</taxon>
        <taxon>ANME-2 cluster</taxon>
        <taxon>Candidatus Syntropharchaeum</taxon>
    </lineage>
</organism>
<protein>
    <recommendedName>
        <fullName evidence="4">Ribose 1,5-bisphosphate isomerase</fullName>
        <shortName evidence="4">R15P isomerase</shortName>
        <shortName evidence="4">R15Pi</shortName>
        <ecNumber evidence="4">5.3.1.29</ecNumber>
    </recommendedName>
    <alternativeName>
        <fullName evidence="4">Ribulose 1,5-bisphosphate synthase</fullName>
        <shortName evidence="4">RuBP synthase</shortName>
    </alternativeName>
</protein>
<comment type="caution">
    <text evidence="4">Lacks conserved residue(s) required for the propagation of feature annotation.</text>
</comment>
<dbReference type="HAMAP" id="MF_02230">
    <property type="entry name" value="R15P_isomerase"/>
    <property type="match status" value="1"/>
</dbReference>
<dbReference type="InterPro" id="IPR037171">
    <property type="entry name" value="NagB/RpiA_transferase-like"/>
</dbReference>
<gene>
    <name evidence="5" type="ORF">ENG09_05280</name>
</gene>
<dbReference type="EMBL" id="DQZR01000225">
    <property type="protein sequence ID" value="HDM36641.1"/>
    <property type="molecule type" value="Genomic_DNA"/>
</dbReference>
<comment type="caution">
    <text evidence="5">The sequence shown here is derived from an EMBL/GenBank/DDBJ whole genome shotgun (WGS) entry which is preliminary data.</text>
</comment>
<dbReference type="InterPro" id="IPR000649">
    <property type="entry name" value="IF-2B-related"/>
</dbReference>
<dbReference type="GO" id="GO:0046523">
    <property type="term" value="F:S-methyl-5-thioribose-1-phosphate isomerase activity"/>
    <property type="evidence" value="ECO:0007669"/>
    <property type="project" value="TreeGrafter"/>
</dbReference>
<dbReference type="InterPro" id="IPR011559">
    <property type="entry name" value="Initiation_fac_2B_a/b/d"/>
</dbReference>
<feature type="binding site" evidence="4">
    <location>
        <begin position="204"/>
        <end position="205"/>
    </location>
    <ligand>
        <name>substrate</name>
    </ligand>
</feature>
<reference evidence="5" key="1">
    <citation type="journal article" date="2020" name="mSystems">
        <title>Genome- and Community-Level Interaction Insights into Carbon Utilization and Element Cycling Functions of Hydrothermarchaeota in Hydrothermal Sediment.</title>
        <authorList>
            <person name="Zhou Z."/>
            <person name="Liu Y."/>
            <person name="Xu W."/>
            <person name="Pan J."/>
            <person name="Luo Z.H."/>
            <person name="Li M."/>
        </authorList>
    </citation>
    <scope>NUCLEOTIDE SEQUENCE [LARGE SCALE GENOMIC DNA]</scope>
    <source>
        <strain evidence="5">HyVt-185</strain>
    </source>
</reference>
<comment type="miscellaneous">
    <text evidence="4">Reaction proceeds via a cis-phosphoenolate intermediate.</text>
</comment>
<comment type="function">
    <text evidence="4">Catalyzes the isomerization of ribose 1,5-bisphosphate (R15P) to ribulose 1,5-bisphosphate (RuBP), the CO(2) acceptor and substrate for RubisCO. Functions in an archaeal AMP degradation pathway, together with AMP phosphorylase and RubisCO.</text>
</comment>
<feature type="active site" description="Proton donor" evidence="4">
    <location>
        <position position="194"/>
    </location>
</feature>
<dbReference type="FunFam" id="3.40.50.10470:FF:000019">
    <property type="entry name" value="Ribose 1,5-bisphosphate isomerase"/>
    <property type="match status" value="1"/>
</dbReference>
<dbReference type="Gene3D" id="3.40.50.10470">
    <property type="entry name" value="Translation initiation factor eif-2b, domain 2"/>
    <property type="match status" value="1"/>
</dbReference>
<dbReference type="NCBIfam" id="TIGR00524">
    <property type="entry name" value="eIF-2B_rel"/>
    <property type="match status" value="1"/>
</dbReference>
<dbReference type="Gene3D" id="1.20.120.420">
    <property type="entry name" value="translation initiation factor eif-2b, domain 1"/>
    <property type="match status" value="1"/>
</dbReference>
<dbReference type="SUPFAM" id="SSF100950">
    <property type="entry name" value="NagB/RpiA/CoA transferase-like"/>
    <property type="match status" value="1"/>
</dbReference>
<dbReference type="PANTHER" id="PTHR43475:SF2">
    <property type="entry name" value="RIBOSE 1,5-BISPHOSPHATE ISOMERASE"/>
    <property type="match status" value="1"/>
</dbReference>
<name>A0A7C1B9H2_9EURY</name>
<dbReference type="InterPro" id="IPR027363">
    <property type="entry name" value="M1Pi_N"/>
</dbReference>
<accession>A0A7C1B9H2</accession>
<dbReference type="Pfam" id="PF01008">
    <property type="entry name" value="IF-2B"/>
    <property type="match status" value="1"/>
</dbReference>
<dbReference type="Proteomes" id="UP000885863">
    <property type="component" value="Unassembled WGS sequence"/>
</dbReference>
<dbReference type="GO" id="GO:0043917">
    <property type="term" value="F:ribose 1,5-bisphosphate isomerase activity"/>
    <property type="evidence" value="ECO:0007669"/>
    <property type="project" value="UniProtKB-UniRule"/>
</dbReference>
<dbReference type="GO" id="GO:0019323">
    <property type="term" value="P:pentose catabolic process"/>
    <property type="evidence" value="ECO:0007669"/>
    <property type="project" value="UniProtKB-UniRule"/>
</dbReference>
<evidence type="ECO:0000256" key="3">
    <source>
        <dbReference type="ARBA" id="ARBA00023277"/>
    </source>
</evidence>
<dbReference type="InterPro" id="IPR005250">
    <property type="entry name" value="R15Pi"/>
</dbReference>
<proteinExistence type="inferred from homology"/>
<feature type="active site" description="Proton acceptor" evidence="4">
    <location>
        <position position="125"/>
    </location>
</feature>
<evidence type="ECO:0000256" key="1">
    <source>
        <dbReference type="ARBA" id="ARBA00009229"/>
    </source>
</evidence>
<evidence type="ECO:0000256" key="4">
    <source>
        <dbReference type="HAMAP-Rule" id="MF_02230"/>
    </source>
</evidence>
<dbReference type="AlphaFoldDB" id="A0A7C1B9H2"/>
<sequence>MSIIDETASKIEKMEIRGAGRIARAAVSALKEYALTIDEDDPERYLNALKEGCLRLKNTRPTAVSLSNALSYVMRHVSGESVDEMRESVAKAADNFVESSLRAVDQISAIGSRRIVDGDVIMTHCNSTAAIGVIIKAHRDGKHIRVYATETRPRHQGYITARTLAGAGVPVTLIVDSAVRFFMQEVDIVVIGADTVASNGVIINKIGTSQVALIAHEARVPVLVCAETYKFSRETAMGRIVEIEERDPSEIVNPAIFEGLDIKIRNPVFDATPPKYIDSIVTELGVISPFAAYEIIKKLEEA</sequence>
<evidence type="ECO:0000313" key="5">
    <source>
        <dbReference type="EMBL" id="HDM36641.1"/>
    </source>
</evidence>
<feature type="binding site" evidence="4">
    <location>
        <position position="60"/>
    </location>
    <ligand>
        <name>substrate</name>
    </ligand>
</feature>
<evidence type="ECO:0000256" key="2">
    <source>
        <dbReference type="ARBA" id="ARBA00023235"/>
    </source>
</evidence>
<comment type="similarity">
    <text evidence="1 4">Belongs to the eIF-2B alpha/beta/delta subunits family. R15P isomerase subfamily.</text>
</comment>